<sequence length="167" mass="18596">MPKLFCRLGIVTVSRKPVTRWGKRGFAPHSVLPDVPATPAGERLSPPGDVELYYAGDFQLMLYSGEAAHYRDNLFAKPTLWVAMRPDDPKGVVMLTADPYEGEARAGDEALVVAALPMPPSVALWVEGFMSLHYKEEVFVKRKRKRADPDALTRGGKRVLDKDEFLP</sequence>
<gene>
    <name evidence="1" type="ORF">D5400_18680</name>
</gene>
<organism evidence="1 2">
    <name type="scientific">Georhizobium profundi</name>
    <dbReference type="NCBI Taxonomy" id="2341112"/>
    <lineage>
        <taxon>Bacteria</taxon>
        <taxon>Pseudomonadati</taxon>
        <taxon>Pseudomonadota</taxon>
        <taxon>Alphaproteobacteria</taxon>
        <taxon>Hyphomicrobiales</taxon>
        <taxon>Rhizobiaceae</taxon>
        <taxon>Georhizobium</taxon>
    </lineage>
</organism>
<dbReference type="InterPro" id="IPR021736">
    <property type="entry name" value="DUF3305"/>
</dbReference>
<dbReference type="AlphaFoldDB" id="A0A3Q8XSJ6"/>
<dbReference type="KEGG" id="abaw:D5400_18680"/>
<dbReference type="EMBL" id="CP032509">
    <property type="protein sequence ID" value="AZN73044.1"/>
    <property type="molecule type" value="Genomic_DNA"/>
</dbReference>
<evidence type="ECO:0000313" key="1">
    <source>
        <dbReference type="EMBL" id="AZN73044.1"/>
    </source>
</evidence>
<protein>
    <submittedName>
        <fullName evidence="1">DUF3305 domain-containing protein</fullName>
    </submittedName>
</protein>
<accession>A0A3Q8XSJ6</accession>
<reference evidence="1 2" key="1">
    <citation type="submission" date="2018-09" db="EMBL/GenBank/DDBJ databases">
        <title>Marinorhizobium profundi gen. nov., sp. nov., isolated from a deep-sea sediment sample from the New Britain Trench and proposal of Marinorhizobiaceae fam. nov. in the order Rhizobiales of the class Alphaproteobacteria.</title>
        <authorList>
            <person name="Cao J."/>
        </authorList>
    </citation>
    <scope>NUCLEOTIDE SEQUENCE [LARGE SCALE GENOMIC DNA]</scope>
    <source>
        <strain evidence="1 2">WS11</strain>
    </source>
</reference>
<keyword evidence="2" id="KW-1185">Reference proteome</keyword>
<dbReference type="RefSeq" id="WP_126011556.1">
    <property type="nucleotide sequence ID" value="NZ_CP032509.1"/>
</dbReference>
<name>A0A3Q8XSJ6_9HYPH</name>
<dbReference type="Proteomes" id="UP000268192">
    <property type="component" value="Chromosome"/>
</dbReference>
<proteinExistence type="predicted"/>
<dbReference type="OrthoDB" id="7271084at2"/>
<dbReference type="Pfam" id="PF11749">
    <property type="entry name" value="DUF3305"/>
    <property type="match status" value="1"/>
</dbReference>
<evidence type="ECO:0000313" key="2">
    <source>
        <dbReference type="Proteomes" id="UP000268192"/>
    </source>
</evidence>